<gene>
    <name evidence="1" type="ORF">EEL30_04450</name>
</gene>
<dbReference type="Proteomes" id="UP000319432">
    <property type="component" value="Chromosome"/>
</dbReference>
<keyword evidence="2" id="KW-1185">Reference proteome</keyword>
<evidence type="ECO:0000313" key="2">
    <source>
        <dbReference type="Proteomes" id="UP000319432"/>
    </source>
</evidence>
<dbReference type="EMBL" id="CP033464">
    <property type="protein sequence ID" value="QDX91686.1"/>
    <property type="molecule type" value="Genomic_DNA"/>
</dbReference>
<sequence>MNKAFYVFLTFVILFSLLPVDLQRVEARNLSAPNFKGMPEIITIDNDYTPGTKGNGGNPKTHDLVQVKRKHSNDPRDPLQISSEDYRLHRMYVYVDGDLVDKKNISKQEVLSLVESNKDSDNGYPMINLENMQAWIDKLGGNWRFISKEISVYQIKANNNPSNIMDVVSLSQLIELCGGMGGGRFGFEPYKKGYAKYIGFAKYTQTRVPTGSIGPLNLSYKVNDTVSITGQAEAFSAYNRRIIIDKFTIYNKSTGGSYKEIVPVGTTGASSWQSKPFSYKVTEPGLYEVNLYVKDYQWRNADHYPYTKTFVVGGVCDPTTSKTTAELHIKNKKELLPSNKTFQMPQGADSISLNFTKTGTLRINNTVYQTGKNISNIPITGVKQISFTSTDGTECWIQEVVPPKQEKPDCKSTQTFRVLLNGTKYEKDIQMPSGDSFTILDQADTLRIEAPIRGTYYLNNSPLSPTSSTWMEIGIAPYASFNITFTSDDGSECWQKEFNWKSDKIDCPTYSYDKGGNDQIMSGKTIEVPLHGDLDIYASHRFEDNPNTPVYLLWKIIKPDGSTYTINRYLDSDDRGGKDRYVWRNSPTNHLKLPTSQKYDKKQQVTFDQIGKYEIWTYNSDDDFADCPTWRITVEVKKPTCTDFTVEVEVNEKMVLLDNQALTLKPGKQYVRFSGYLFDEDNFRGDWILTRDRDKKTIITWDGTIFAHEFSDLTQESYTLTAIFKQDGLECKKEFKIYVGGFTCDDVTMEAYVNGDKVDIKRVNGKSKLEVELGRMNNIKVKSLYDHSDKDLLVSWTLSQSGHVVAEASGNPFIYSLINNEETTYLLELKALQNGRECLKVIEVVVKGKGCEDIYLHFYNKATNEYYHDMNKRTKKFRVSGLEEWTLMLTDNSSQAEQTMGTSIIQADWLSDLPNMAFNSKDKFIGQQTGVGTYVITAKVNDPRYPHLQGCSFTFTLVIDPNQTGDCSSYFIHLLQDEPIKFTYNVNHKKLTIVEGTKSFFLLNDNADDWKGLTQHVKWSISPEVFQPKEELGFLRLPMLKPGIYNIKGTINSRNDKFDNCTYEVTIEVIKAGLPDCPSCQPGGEVDGGTLLLKLYDSSNRLLQGKRDGVWEKEPMRIDVEINQAAINQAFLKIDGEIEKAVRERTAQIESMLRIRGYVDIIVNAVPSPFQSRSSPITVWPPLIGMKVEGPGQPNSYQIDPQKELLSFSYAGAMIPTRTTWGDILQALQYDVRADGFEIKAPYTIKLDVSYKICDEPTEKEDEEGNPIGKKCVEEQEQYEIANRYSIKVKGTQQEFHVFEPNGKGIIEHTEEWKEYHARDRYPDSKRNDFYAGERILTRVILEDRHKHPVSKKLPLVVSANAWISERGKRNDLLQSQLRLRQISPALWKGTEQTIDKLGKRELGIDIPLMGDKQKGFEKGKSYAVQFQIEFSFGVKKGFSYPQKSNSLRHHIDEYRAIFTIIANAWERQGIRNHITK</sequence>
<dbReference type="OrthoDB" id="2474444at2"/>
<evidence type="ECO:0000313" key="1">
    <source>
        <dbReference type="EMBL" id="QDX91686.1"/>
    </source>
</evidence>
<reference evidence="1 2" key="1">
    <citation type="submission" date="2018-11" db="EMBL/GenBank/DDBJ databases">
        <title>Phylogenetic determinants of toxin gene distribution in genomes of Brevibacillus laterosporus.</title>
        <authorList>
            <person name="Glare T.R."/>
            <person name="Durrant A."/>
            <person name="Berry C."/>
            <person name="Palma L."/>
            <person name="Ormskirk M."/>
            <person name="Cox M.O."/>
        </authorList>
    </citation>
    <scope>NUCLEOTIDE SEQUENCE [LARGE SCALE GENOMIC DNA]</scope>
    <source>
        <strain evidence="1 2">1821L</strain>
    </source>
</reference>
<organism evidence="1 2">
    <name type="scientific">Brevibacillus laterosporus</name>
    <name type="common">Bacillus laterosporus</name>
    <dbReference type="NCBI Taxonomy" id="1465"/>
    <lineage>
        <taxon>Bacteria</taxon>
        <taxon>Bacillati</taxon>
        <taxon>Bacillota</taxon>
        <taxon>Bacilli</taxon>
        <taxon>Bacillales</taxon>
        <taxon>Paenibacillaceae</taxon>
        <taxon>Brevibacillus</taxon>
    </lineage>
</organism>
<protein>
    <submittedName>
        <fullName evidence="1">Uncharacterized protein</fullName>
    </submittedName>
</protein>
<accession>A0A518V3W4</accession>
<proteinExistence type="predicted"/>
<name>A0A518V3W4_BRELA</name>